<keyword evidence="6" id="KW-0564">Palmitate</keyword>
<keyword evidence="11" id="KW-1185">Reference proteome</keyword>
<keyword evidence="5" id="KW-0472">Membrane</keyword>
<evidence type="ECO:0000313" key="11">
    <source>
        <dbReference type="Proteomes" id="UP000319255"/>
    </source>
</evidence>
<evidence type="ECO:0000256" key="6">
    <source>
        <dbReference type="ARBA" id="ARBA00023139"/>
    </source>
</evidence>
<proteinExistence type="inferred from homology"/>
<evidence type="ECO:0000256" key="1">
    <source>
        <dbReference type="ARBA" id="ARBA00004459"/>
    </source>
</evidence>
<feature type="compositionally biased region" description="Low complexity" evidence="8">
    <location>
        <begin position="1"/>
        <end position="11"/>
    </location>
</feature>
<keyword evidence="7" id="KW-0449">Lipoprotein</keyword>
<evidence type="ECO:0000259" key="9">
    <source>
        <dbReference type="Pfam" id="PF05433"/>
    </source>
</evidence>
<dbReference type="Pfam" id="PF05433">
    <property type="entry name" value="Rick_17kDa_Anti"/>
    <property type="match status" value="1"/>
</dbReference>
<reference evidence="10 11" key="1">
    <citation type="submission" date="2019-06" db="EMBL/GenBank/DDBJ databases">
        <title>A novel bacterium of genus Amaricoccus, isolated from marine sediment.</title>
        <authorList>
            <person name="Huang H."/>
            <person name="Mo K."/>
            <person name="Hu Y."/>
        </authorList>
    </citation>
    <scope>NUCLEOTIDE SEQUENCE [LARGE SCALE GENOMIC DNA]</scope>
    <source>
        <strain evidence="10 11">HB172011</strain>
    </source>
</reference>
<evidence type="ECO:0000256" key="3">
    <source>
        <dbReference type="ARBA" id="ARBA00015281"/>
    </source>
</evidence>
<organism evidence="10 11">
    <name type="scientific">Amaricoccus solimangrovi</name>
    <dbReference type="NCBI Taxonomy" id="2589815"/>
    <lineage>
        <taxon>Bacteria</taxon>
        <taxon>Pseudomonadati</taxon>
        <taxon>Pseudomonadota</taxon>
        <taxon>Alphaproteobacteria</taxon>
        <taxon>Rhodobacterales</taxon>
        <taxon>Paracoccaceae</taxon>
        <taxon>Amaricoccus</taxon>
    </lineage>
</organism>
<dbReference type="EMBL" id="VFRP01000001">
    <property type="protein sequence ID" value="TPE53661.1"/>
    <property type="molecule type" value="Genomic_DNA"/>
</dbReference>
<gene>
    <name evidence="10" type="ORF">FJM51_01025</name>
</gene>
<dbReference type="GO" id="GO:0009279">
    <property type="term" value="C:cell outer membrane"/>
    <property type="evidence" value="ECO:0007669"/>
    <property type="project" value="UniProtKB-SubCell"/>
</dbReference>
<feature type="region of interest" description="Disordered" evidence="8">
    <location>
        <begin position="1"/>
        <end position="34"/>
    </location>
</feature>
<evidence type="ECO:0000256" key="4">
    <source>
        <dbReference type="ARBA" id="ARBA00022729"/>
    </source>
</evidence>
<dbReference type="InterPro" id="IPR051407">
    <property type="entry name" value="Bact_OM_lipoprot/Surf_antigen"/>
</dbReference>
<feature type="domain" description="Glycine zipper 2TM" evidence="9">
    <location>
        <begin position="127"/>
        <end position="166"/>
    </location>
</feature>
<feature type="compositionally biased region" description="Basic residues" evidence="8">
    <location>
        <begin position="12"/>
        <end position="24"/>
    </location>
</feature>
<dbReference type="Proteomes" id="UP000319255">
    <property type="component" value="Unassembled WGS sequence"/>
</dbReference>
<dbReference type="OrthoDB" id="9099827at2"/>
<comment type="caution">
    <text evidence="10">The sequence shown here is derived from an EMBL/GenBank/DDBJ whole genome shotgun (WGS) entry which is preliminary data.</text>
</comment>
<name>A0A501X0V8_9RHOB</name>
<evidence type="ECO:0000256" key="5">
    <source>
        <dbReference type="ARBA" id="ARBA00023136"/>
    </source>
</evidence>
<evidence type="ECO:0000256" key="7">
    <source>
        <dbReference type="ARBA" id="ARBA00023288"/>
    </source>
</evidence>
<comment type="similarity">
    <text evidence="2">Belongs to the rickettsiale 17 kDa surface antigen family.</text>
</comment>
<evidence type="ECO:0000313" key="10">
    <source>
        <dbReference type="EMBL" id="TPE53661.1"/>
    </source>
</evidence>
<sequence length="217" mass="21977">MAPPRGAARGNRGLRRTPTTRRRRENAGFPRNRYPIGNGKPLYHGYLMGAVGARTDMDMKDMRTNILRGLALSAAAALALTACASPNSGDVVSANQAQVAQSVNMGTITGSRAVTVQGGNKPGEVVGTIAGGIVGGLLGNEIGKGTGNVLATGAGATAGAAVGNRVAGSATQQASTEWFVRLDSGQNISVIQASPAFAVGQRVQVVQSGNGVTRLVP</sequence>
<evidence type="ECO:0000256" key="2">
    <source>
        <dbReference type="ARBA" id="ARBA00008681"/>
    </source>
</evidence>
<dbReference type="PANTHER" id="PTHR35603:SF1">
    <property type="entry name" value="OUTER MEMBRANE LIPOPROTEIN SLYB"/>
    <property type="match status" value="1"/>
</dbReference>
<evidence type="ECO:0000256" key="8">
    <source>
        <dbReference type="SAM" id="MobiDB-lite"/>
    </source>
</evidence>
<protein>
    <recommendedName>
        <fullName evidence="3">17 kDa surface antigen</fullName>
    </recommendedName>
</protein>
<comment type="subcellular location">
    <subcellularLocation>
        <location evidence="1">Cell outer membrane</location>
        <topology evidence="1">Lipid-anchor</topology>
    </subcellularLocation>
</comment>
<keyword evidence="4" id="KW-0732">Signal</keyword>
<dbReference type="PANTHER" id="PTHR35603">
    <property type="match status" value="1"/>
</dbReference>
<accession>A0A501X0V8</accession>
<dbReference type="InterPro" id="IPR008816">
    <property type="entry name" value="Gly_zipper_2TM_dom"/>
</dbReference>
<dbReference type="AlphaFoldDB" id="A0A501X0V8"/>